<name>A0A679I9H5_9ENTE</name>
<evidence type="ECO:0000256" key="7">
    <source>
        <dbReference type="ARBA" id="ARBA00051712"/>
    </source>
</evidence>
<dbReference type="InterPro" id="IPR018510">
    <property type="entry name" value="DAP_epimerase_AS"/>
</dbReference>
<dbReference type="EC" id="5.1.1.7" evidence="3 8"/>
<evidence type="ECO:0000256" key="5">
    <source>
        <dbReference type="ARBA" id="ARBA00023154"/>
    </source>
</evidence>
<evidence type="ECO:0000256" key="2">
    <source>
        <dbReference type="ARBA" id="ARBA00010219"/>
    </source>
</evidence>
<feature type="active site" description="Proton acceptor" evidence="8">
    <location>
        <position position="209"/>
    </location>
</feature>
<feature type="active site" evidence="9">
    <location>
        <position position="76"/>
    </location>
</feature>
<dbReference type="Proteomes" id="UP000502998">
    <property type="component" value="Chromosome"/>
</dbReference>
<dbReference type="PANTHER" id="PTHR31689:SF0">
    <property type="entry name" value="DIAMINOPIMELATE EPIMERASE"/>
    <property type="match status" value="1"/>
</dbReference>
<dbReference type="GO" id="GO:0008837">
    <property type="term" value="F:diaminopimelate epimerase activity"/>
    <property type="evidence" value="ECO:0007669"/>
    <property type="project" value="UniProtKB-UniRule"/>
</dbReference>
<keyword evidence="11" id="KW-1185">Reference proteome</keyword>
<evidence type="ECO:0000256" key="3">
    <source>
        <dbReference type="ARBA" id="ARBA00013080"/>
    </source>
</evidence>
<comment type="subcellular location">
    <subcellularLocation>
        <location evidence="8">Cytoplasm</location>
    </subcellularLocation>
</comment>
<dbReference type="GO" id="GO:0005829">
    <property type="term" value="C:cytosol"/>
    <property type="evidence" value="ECO:0007669"/>
    <property type="project" value="TreeGrafter"/>
</dbReference>
<gene>
    <name evidence="8" type="primary">dapF</name>
    <name evidence="10" type="ORF">EsVE80_05630</name>
</gene>
<dbReference type="UniPathway" id="UPA00034">
    <property type="reaction ID" value="UER00025"/>
</dbReference>
<feature type="binding site" evidence="8">
    <location>
        <begin position="199"/>
        <end position="200"/>
    </location>
    <ligand>
        <name>substrate</name>
    </ligand>
</feature>
<dbReference type="PANTHER" id="PTHR31689">
    <property type="entry name" value="DIAMINOPIMELATE EPIMERASE, CHLOROPLASTIC"/>
    <property type="match status" value="1"/>
</dbReference>
<reference evidence="10 11" key="1">
    <citation type="submission" date="2020-02" db="EMBL/GenBank/DDBJ databases">
        <title>Characterization of vanA genotype vancomycin-resistant Enterococcus saigonensis VE80.</title>
        <authorList>
            <person name="Harada T."/>
            <person name="Motooka D."/>
            <person name="Nakamura S."/>
            <person name="Yamamoto Y."/>
            <person name="Kawahara R."/>
            <person name="Kawatsu K."/>
        </authorList>
    </citation>
    <scope>NUCLEOTIDE SEQUENCE [LARGE SCALE GENOMIC DNA]</scope>
    <source>
        <strain evidence="10 11">VE80</strain>
    </source>
</reference>
<comment type="subunit">
    <text evidence="8">Homodimer.</text>
</comment>
<dbReference type="HAMAP" id="MF_00197">
    <property type="entry name" value="DAP_epimerase"/>
    <property type="match status" value="1"/>
</dbReference>
<organism evidence="10 11">
    <name type="scientific">Enterococcus saigonensis</name>
    <dbReference type="NCBI Taxonomy" id="1805431"/>
    <lineage>
        <taxon>Bacteria</taxon>
        <taxon>Bacillati</taxon>
        <taxon>Bacillota</taxon>
        <taxon>Bacilli</taxon>
        <taxon>Lactobacillales</taxon>
        <taxon>Enterococcaceae</taxon>
        <taxon>Enterococcus</taxon>
    </lineage>
</organism>
<comment type="catalytic activity">
    <reaction evidence="7 8">
        <text>(2S,6S)-2,6-diaminopimelate = meso-2,6-diaminopimelate</text>
        <dbReference type="Rhea" id="RHEA:15393"/>
        <dbReference type="ChEBI" id="CHEBI:57609"/>
        <dbReference type="ChEBI" id="CHEBI:57791"/>
        <dbReference type="EC" id="5.1.1.7"/>
    </reaction>
</comment>
<feature type="active site" description="Proton donor" evidence="8">
    <location>
        <position position="76"/>
    </location>
</feature>
<evidence type="ECO:0000313" key="11">
    <source>
        <dbReference type="Proteomes" id="UP000502998"/>
    </source>
</evidence>
<evidence type="ECO:0000256" key="8">
    <source>
        <dbReference type="HAMAP-Rule" id="MF_00197"/>
    </source>
</evidence>
<feature type="binding site" evidence="8">
    <location>
        <begin position="210"/>
        <end position="211"/>
    </location>
    <ligand>
        <name>substrate</name>
    </ligand>
</feature>
<dbReference type="SUPFAM" id="SSF54506">
    <property type="entry name" value="Diaminopimelate epimerase-like"/>
    <property type="match status" value="2"/>
</dbReference>
<keyword evidence="5 8" id="KW-0457">Lysine biosynthesis</keyword>
<keyword evidence="4 8" id="KW-0028">Amino-acid biosynthesis</keyword>
<dbReference type="NCBIfam" id="TIGR00652">
    <property type="entry name" value="DapF"/>
    <property type="match status" value="1"/>
</dbReference>
<feature type="binding site" evidence="8">
    <location>
        <position position="13"/>
    </location>
    <ligand>
        <name>substrate</name>
    </ligand>
</feature>
<dbReference type="PROSITE" id="PS01326">
    <property type="entry name" value="DAP_EPIMERASE"/>
    <property type="match status" value="1"/>
</dbReference>
<evidence type="ECO:0000256" key="4">
    <source>
        <dbReference type="ARBA" id="ARBA00022605"/>
    </source>
</evidence>
<dbReference type="EMBL" id="AP022822">
    <property type="protein sequence ID" value="BCA85040.1"/>
    <property type="molecule type" value="Genomic_DNA"/>
</dbReference>
<dbReference type="InterPro" id="IPR001653">
    <property type="entry name" value="DAP_epimerase_DapF"/>
</dbReference>
<sequence>MDIPFVKMQGAGNDFIVLNNIDLKLETDELSALAKGACRRRFSVGADAVMAVDVPQEGGDFRMRFYNADGTEAEMCGNGARCLARYAYEKKLASEKMVIETIAGLVPAWKLSQNIYKVQLNDVTKFEVKEFEKNTVYYVELGNPAIPHIVIAYAGLAKKDLSDLRLLAQKLRYWSELPKGANVNFYDVAGNSVVVRTYERGVEDFTLACGTGSASVAYVLNRTQQVEENPVALSVLGGKLEVNVQQEKLFLTGDATWIAEGLLSGEALLAQI</sequence>
<feature type="binding site" evidence="8">
    <location>
        <position position="182"/>
    </location>
    <ligand>
        <name>substrate</name>
    </ligand>
</feature>
<protein>
    <recommendedName>
        <fullName evidence="3 8">Diaminopimelate epimerase</fullName>
        <shortName evidence="8">DAP epimerase</shortName>
        <ecNumber evidence="3 8">5.1.1.7</ecNumber>
    </recommendedName>
    <alternativeName>
        <fullName evidence="8">PLP-independent amino acid racemase</fullName>
    </alternativeName>
</protein>
<feature type="binding site" evidence="8">
    <location>
        <begin position="77"/>
        <end position="78"/>
    </location>
    <ligand>
        <name>substrate</name>
    </ligand>
</feature>
<dbReference type="AlphaFoldDB" id="A0A679I9H5"/>
<evidence type="ECO:0000256" key="9">
    <source>
        <dbReference type="PROSITE-ProRule" id="PRU10125"/>
    </source>
</evidence>
<comment type="function">
    <text evidence="8">Catalyzes the stereoinversion of LL-2,6-diaminopimelate (L,L-DAP) to meso-diaminopimelate (meso-DAP), a precursor of L-lysine and an essential component of the bacterial peptidoglycan.</text>
</comment>
<comment type="caution">
    <text evidence="8">Lacks conserved residue(s) required for the propagation of feature annotation.</text>
</comment>
<dbReference type="Pfam" id="PF01678">
    <property type="entry name" value="DAP_epimerase"/>
    <property type="match status" value="2"/>
</dbReference>
<evidence type="ECO:0000313" key="10">
    <source>
        <dbReference type="EMBL" id="BCA85040.1"/>
    </source>
</evidence>
<accession>A0A679I9H5</accession>
<dbReference type="Gene3D" id="3.10.310.10">
    <property type="entry name" value="Diaminopimelate Epimerase, Chain A, domain 1"/>
    <property type="match status" value="2"/>
</dbReference>
<dbReference type="RefSeq" id="WP_173102402.1">
    <property type="nucleotide sequence ID" value="NZ_AP022822.1"/>
</dbReference>
<comment type="pathway">
    <text evidence="1 8">Amino-acid biosynthesis; L-lysine biosynthesis via DAP pathway; DL-2,6-diaminopimelate from LL-2,6-diaminopimelate: step 1/1.</text>
</comment>
<evidence type="ECO:0000256" key="6">
    <source>
        <dbReference type="ARBA" id="ARBA00023235"/>
    </source>
</evidence>
<dbReference type="GO" id="GO:0009089">
    <property type="term" value="P:lysine biosynthetic process via diaminopimelate"/>
    <property type="evidence" value="ECO:0007669"/>
    <property type="project" value="UniProtKB-UniRule"/>
</dbReference>
<keyword evidence="6 8" id="KW-0413">Isomerase</keyword>
<proteinExistence type="inferred from homology"/>
<feature type="site" description="Could be important to modulate the pK values of the two catalytic cysteine residues" evidence="8">
    <location>
        <position position="199"/>
    </location>
</feature>
<keyword evidence="8" id="KW-0963">Cytoplasm</keyword>
<evidence type="ECO:0000256" key="1">
    <source>
        <dbReference type="ARBA" id="ARBA00005196"/>
    </source>
</evidence>
<feature type="site" description="Could be important to modulate the pK values of the two catalytic cysteine residues" evidence="8">
    <location>
        <position position="148"/>
    </location>
</feature>
<dbReference type="KEGG" id="esg:EsVE80_05630"/>
<comment type="similarity">
    <text evidence="2 8">Belongs to the diaminopimelate epimerase family.</text>
</comment>
<feature type="binding site" evidence="8">
    <location>
        <position position="67"/>
    </location>
    <ligand>
        <name>substrate</name>
    </ligand>
</feature>